<protein>
    <submittedName>
        <fullName evidence="1">Uncharacterized protein</fullName>
    </submittedName>
</protein>
<proteinExistence type="predicted"/>
<reference evidence="1" key="1">
    <citation type="submission" date="2020-02" db="EMBL/GenBank/DDBJ databases">
        <authorList>
            <person name="Meier V. D."/>
        </authorList>
    </citation>
    <scope>NUCLEOTIDE SEQUENCE</scope>
    <source>
        <strain evidence="1">AVDCRST_MAG86</strain>
    </source>
</reference>
<evidence type="ECO:0000313" key="1">
    <source>
        <dbReference type="EMBL" id="CAA9588496.1"/>
    </source>
</evidence>
<accession>A0A6J4VYS3</accession>
<dbReference type="AlphaFoldDB" id="A0A6J4VYS3"/>
<gene>
    <name evidence="1" type="ORF">AVDCRST_MAG86-4123</name>
</gene>
<dbReference type="EMBL" id="CADCWP010000362">
    <property type="protein sequence ID" value="CAA9588496.1"/>
    <property type="molecule type" value="Genomic_DNA"/>
</dbReference>
<organism evidence="1">
    <name type="scientific">uncultured Truepera sp</name>
    <dbReference type="NCBI Taxonomy" id="543023"/>
    <lineage>
        <taxon>Bacteria</taxon>
        <taxon>Thermotogati</taxon>
        <taxon>Deinococcota</taxon>
        <taxon>Deinococci</taxon>
        <taxon>Trueperales</taxon>
        <taxon>Trueperaceae</taxon>
        <taxon>Truepera</taxon>
        <taxon>environmental samples</taxon>
    </lineage>
</organism>
<sequence length="52" mass="5728">MNIWPLKGAATVYLSVKACGTTRRDSVSRHQEGAWLVATLLHTNVNIYALLS</sequence>
<name>A0A6J4VYS3_9DEIN</name>